<evidence type="ECO:0000313" key="1">
    <source>
        <dbReference type="EMBL" id="CAK7925711.1"/>
    </source>
</evidence>
<dbReference type="AlphaFoldDB" id="A0AAV1TTM7"/>
<name>A0AAV1TTM7_9STRA</name>
<reference evidence="1" key="1">
    <citation type="submission" date="2024-01" db="EMBL/GenBank/DDBJ databases">
        <authorList>
            <person name="Webb A."/>
        </authorList>
    </citation>
    <scope>NUCLEOTIDE SEQUENCE</scope>
    <source>
        <strain evidence="1">Pm1</strain>
    </source>
</reference>
<protein>
    <submittedName>
        <fullName evidence="1">Uncharacterized protein</fullName>
    </submittedName>
</protein>
<dbReference type="Proteomes" id="UP001162060">
    <property type="component" value="Unassembled WGS sequence"/>
</dbReference>
<dbReference type="EMBL" id="CAKLBY020000088">
    <property type="protein sequence ID" value="CAK7925711.1"/>
    <property type="molecule type" value="Genomic_DNA"/>
</dbReference>
<organism evidence="1 2">
    <name type="scientific">Peronospora matthiolae</name>
    <dbReference type="NCBI Taxonomy" id="2874970"/>
    <lineage>
        <taxon>Eukaryota</taxon>
        <taxon>Sar</taxon>
        <taxon>Stramenopiles</taxon>
        <taxon>Oomycota</taxon>
        <taxon>Peronosporomycetes</taxon>
        <taxon>Peronosporales</taxon>
        <taxon>Peronosporaceae</taxon>
        <taxon>Peronospora</taxon>
    </lineage>
</organism>
<accession>A0AAV1TTM7</accession>
<proteinExistence type="predicted"/>
<comment type="caution">
    <text evidence="1">The sequence shown here is derived from an EMBL/GenBank/DDBJ whole genome shotgun (WGS) entry which is preliminary data.</text>
</comment>
<sequence length="140" mass="16311">MDKTFAKASALFSQFISWITSTSGVKTALFLQTFTTVMDEKRGTLSCKTEWKELQTLVEMLDTKRDVILSVRDDSERRERERKTRRMEVLRRYTQEAGARTKRIKFNKAAKAVKFRFEKTIDKGKGQEKVALAPELHTTR</sequence>
<gene>
    <name evidence="1" type="ORF">PM001_LOCUS10861</name>
</gene>
<evidence type="ECO:0000313" key="2">
    <source>
        <dbReference type="Proteomes" id="UP001162060"/>
    </source>
</evidence>